<evidence type="ECO:0008006" key="3">
    <source>
        <dbReference type="Google" id="ProtNLM"/>
    </source>
</evidence>
<reference evidence="1" key="1">
    <citation type="journal article" date="2022" name="Int. J. Mol. Sci.">
        <title>Draft Genome of Tanacetum Coccineum: Genomic Comparison of Closely Related Tanacetum-Family Plants.</title>
        <authorList>
            <person name="Yamashiro T."/>
            <person name="Shiraishi A."/>
            <person name="Nakayama K."/>
            <person name="Satake H."/>
        </authorList>
    </citation>
    <scope>NUCLEOTIDE SEQUENCE</scope>
</reference>
<gene>
    <name evidence="1" type="ORF">Tco_0707258</name>
</gene>
<sequence length="311" mass="35037">MVAFEHNEEESEPEKSKKLAKVPTTLASIESLTFPLVHEVVLLADYRCTMCQDRVADIVSRLNEKTTLAEDMAAFEHNEEESEPEKSKKLAKVPTTLASIESLTFPLVHEVVLLADYRCTMCQDRVADIVSRLNGKCYAFVRFIKVDNVDRLVGNLCTLWIGRMHLHANVERFERALLQKPRPPQHPRLNFTNASSFVSAVKGNSVGSGPALVLDDSCVVKRDLEKFVMEEGGLWVMVELDTLKAKNNFMEHVGVASWFNRLFARFCQVAEHQFSLLLTPLCCDDTHEVTSRVSALTGCDRLVSEPLVIEK</sequence>
<proteinExistence type="predicted"/>
<keyword evidence="2" id="KW-1185">Reference proteome</keyword>
<dbReference type="EMBL" id="BQNB010010230">
    <property type="protein sequence ID" value="GJS74417.1"/>
    <property type="molecule type" value="Genomic_DNA"/>
</dbReference>
<dbReference type="Proteomes" id="UP001151760">
    <property type="component" value="Unassembled WGS sequence"/>
</dbReference>
<organism evidence="1 2">
    <name type="scientific">Tanacetum coccineum</name>
    <dbReference type="NCBI Taxonomy" id="301880"/>
    <lineage>
        <taxon>Eukaryota</taxon>
        <taxon>Viridiplantae</taxon>
        <taxon>Streptophyta</taxon>
        <taxon>Embryophyta</taxon>
        <taxon>Tracheophyta</taxon>
        <taxon>Spermatophyta</taxon>
        <taxon>Magnoliopsida</taxon>
        <taxon>eudicotyledons</taxon>
        <taxon>Gunneridae</taxon>
        <taxon>Pentapetalae</taxon>
        <taxon>asterids</taxon>
        <taxon>campanulids</taxon>
        <taxon>Asterales</taxon>
        <taxon>Asteraceae</taxon>
        <taxon>Asteroideae</taxon>
        <taxon>Anthemideae</taxon>
        <taxon>Anthemidinae</taxon>
        <taxon>Tanacetum</taxon>
    </lineage>
</organism>
<evidence type="ECO:0000313" key="1">
    <source>
        <dbReference type="EMBL" id="GJS74417.1"/>
    </source>
</evidence>
<protein>
    <recommendedName>
        <fullName evidence="3">HMA domain-containing protein</fullName>
    </recommendedName>
</protein>
<name>A0ABQ4YAL2_9ASTR</name>
<evidence type="ECO:0000313" key="2">
    <source>
        <dbReference type="Proteomes" id="UP001151760"/>
    </source>
</evidence>
<comment type="caution">
    <text evidence="1">The sequence shown here is derived from an EMBL/GenBank/DDBJ whole genome shotgun (WGS) entry which is preliminary data.</text>
</comment>
<reference evidence="1" key="2">
    <citation type="submission" date="2022-01" db="EMBL/GenBank/DDBJ databases">
        <authorList>
            <person name="Yamashiro T."/>
            <person name="Shiraishi A."/>
            <person name="Satake H."/>
            <person name="Nakayama K."/>
        </authorList>
    </citation>
    <scope>NUCLEOTIDE SEQUENCE</scope>
</reference>
<accession>A0ABQ4YAL2</accession>